<keyword evidence="1" id="KW-0812">Transmembrane</keyword>
<reference evidence="2" key="1">
    <citation type="submission" date="2020-04" db="EMBL/GenBank/DDBJ databases">
        <title>Deep metagenomics examines the oral microbiome during advanced dental caries in children, revealing novel taxa and co-occurrences with host molecules.</title>
        <authorList>
            <person name="Baker J.L."/>
            <person name="Morton J.T."/>
            <person name="Dinis M."/>
            <person name="Alvarez R."/>
            <person name="Tran N.C."/>
            <person name="Knight R."/>
            <person name="Edlund A."/>
        </authorList>
    </citation>
    <scope>NUCLEOTIDE SEQUENCE</scope>
    <source>
        <strain evidence="2">JCVI_32_bin.14</strain>
    </source>
</reference>
<proteinExistence type="predicted"/>
<evidence type="ECO:0000313" key="2">
    <source>
        <dbReference type="EMBL" id="MBF1130245.1"/>
    </source>
</evidence>
<feature type="transmembrane region" description="Helical" evidence="1">
    <location>
        <begin position="12"/>
        <end position="33"/>
    </location>
</feature>
<dbReference type="EMBL" id="JABZMK010000139">
    <property type="protein sequence ID" value="MBF1130245.1"/>
    <property type="molecule type" value="Genomic_DNA"/>
</dbReference>
<sequence length="303" mass="36023">MSRLKELNLKRIAFYALGILLCYAGITYMDTWLTKGNQELNDSFNTIDWFCETRIRVLKGNYLLVDTKKERIITKRTVAVCLINNKIYALGEGEYVVYDMETGREKVFIKDNNMHTDVIQPIQHIPEESYKLADKERVLSYSDFTKEEQLGFQIMFMDPHKGRAVYYSPFYWSPYNNKVIDVNNLIEIGFISDWNIKDDVFYAYGRDNFIVITGHGEKIRQYYNEALTLGKRLKTKCCEIDKKEALYGNRYSVLADINEFTPDEIEILHSLWKESFLRRVPEERKEEQEKEMDRVWHKIRTEE</sequence>
<name>A0A930FQF1_9FIRM</name>
<comment type="caution">
    <text evidence="2">The sequence shown here is derived from an EMBL/GenBank/DDBJ whole genome shotgun (WGS) entry which is preliminary data.</text>
</comment>
<gene>
    <name evidence="2" type="ORF">HXL70_09460</name>
</gene>
<organism evidence="2 3">
    <name type="scientific">Dialister invisus</name>
    <dbReference type="NCBI Taxonomy" id="218538"/>
    <lineage>
        <taxon>Bacteria</taxon>
        <taxon>Bacillati</taxon>
        <taxon>Bacillota</taxon>
        <taxon>Negativicutes</taxon>
        <taxon>Veillonellales</taxon>
        <taxon>Veillonellaceae</taxon>
        <taxon>Dialister</taxon>
    </lineage>
</organism>
<protein>
    <submittedName>
        <fullName evidence="2">Uncharacterized protein</fullName>
    </submittedName>
</protein>
<dbReference type="AlphaFoldDB" id="A0A930FQF1"/>
<evidence type="ECO:0000313" key="3">
    <source>
        <dbReference type="Proteomes" id="UP000757890"/>
    </source>
</evidence>
<keyword evidence="1" id="KW-0472">Membrane</keyword>
<dbReference type="Proteomes" id="UP000757890">
    <property type="component" value="Unassembled WGS sequence"/>
</dbReference>
<accession>A0A930FQF1</accession>
<evidence type="ECO:0000256" key="1">
    <source>
        <dbReference type="SAM" id="Phobius"/>
    </source>
</evidence>
<keyword evidence="1" id="KW-1133">Transmembrane helix</keyword>